<evidence type="ECO:0000313" key="7">
    <source>
        <dbReference type="EMBL" id="TLC99691.1"/>
    </source>
</evidence>
<evidence type="ECO:0000259" key="5">
    <source>
        <dbReference type="PROSITE" id="PS50932"/>
    </source>
</evidence>
<dbReference type="InterPro" id="IPR000843">
    <property type="entry name" value="HTH_LacI"/>
</dbReference>
<dbReference type="Pfam" id="PF13377">
    <property type="entry name" value="Peripla_BP_3"/>
    <property type="match status" value="1"/>
</dbReference>
<reference evidence="7 8" key="1">
    <citation type="journal article" date="2019" name="Anaerobe">
        <title>Detection of Robinsoniella peoriensis in multiple bone samples of a trauma patient.</title>
        <authorList>
            <person name="Schrottner P."/>
            <person name="Hartwich K."/>
            <person name="Bunk B."/>
            <person name="Schober I."/>
            <person name="Helbig S."/>
            <person name="Rudolph W.W."/>
            <person name="Gunzer F."/>
        </authorList>
    </citation>
    <scope>NUCLEOTIDE SEQUENCE [LARGE SCALE GENOMIC DNA]</scope>
    <source>
        <strain evidence="7 8">DSM 106044</strain>
    </source>
</reference>
<dbReference type="SMART" id="SM00354">
    <property type="entry name" value="HTH_LACI"/>
    <property type="match status" value="1"/>
</dbReference>
<evidence type="ECO:0000259" key="6">
    <source>
        <dbReference type="PROSITE" id="PS50943"/>
    </source>
</evidence>
<evidence type="ECO:0000256" key="4">
    <source>
        <dbReference type="ARBA" id="ARBA00023163"/>
    </source>
</evidence>
<protein>
    <submittedName>
        <fullName evidence="7">Ribose operon repressor</fullName>
    </submittedName>
</protein>
<dbReference type="Proteomes" id="UP000306509">
    <property type="component" value="Unassembled WGS sequence"/>
</dbReference>
<dbReference type="InterPro" id="IPR046335">
    <property type="entry name" value="LacI/GalR-like_sensor"/>
</dbReference>
<dbReference type="RefSeq" id="WP_138003150.1">
    <property type="nucleotide sequence ID" value="NZ_QGQD01000067.1"/>
</dbReference>
<evidence type="ECO:0000313" key="8">
    <source>
        <dbReference type="Proteomes" id="UP000306509"/>
    </source>
</evidence>
<dbReference type="PRINTS" id="PR00036">
    <property type="entry name" value="HTHLACI"/>
</dbReference>
<dbReference type="CDD" id="cd06316">
    <property type="entry name" value="PBP1_ABC_sugar_binding-like"/>
    <property type="match status" value="1"/>
</dbReference>
<dbReference type="InterPro" id="IPR028082">
    <property type="entry name" value="Peripla_BP_I"/>
</dbReference>
<keyword evidence="2" id="KW-0805">Transcription regulation</keyword>
<dbReference type="EMBL" id="QGQD01000067">
    <property type="protein sequence ID" value="TLC99691.1"/>
    <property type="molecule type" value="Genomic_DNA"/>
</dbReference>
<keyword evidence="1" id="KW-0678">Repressor</keyword>
<evidence type="ECO:0000256" key="3">
    <source>
        <dbReference type="ARBA" id="ARBA00023125"/>
    </source>
</evidence>
<name>A0A4U8Q4E9_9FIRM</name>
<dbReference type="STRING" id="180332.GCA_000797495_00594"/>
<dbReference type="SUPFAM" id="SSF47413">
    <property type="entry name" value="lambda repressor-like DNA-binding domains"/>
    <property type="match status" value="1"/>
</dbReference>
<dbReference type="Pfam" id="PF00356">
    <property type="entry name" value="LacI"/>
    <property type="match status" value="1"/>
</dbReference>
<comment type="caution">
    <text evidence="7">The sequence shown here is derived from an EMBL/GenBank/DDBJ whole genome shotgun (WGS) entry which is preliminary data.</text>
</comment>
<dbReference type="CDD" id="cd06267">
    <property type="entry name" value="PBP1_LacI_sugar_binding-like"/>
    <property type="match status" value="1"/>
</dbReference>
<keyword evidence="4" id="KW-0804">Transcription</keyword>
<dbReference type="Gene3D" id="1.10.260.40">
    <property type="entry name" value="lambda repressor-like DNA-binding domains"/>
    <property type="match status" value="1"/>
</dbReference>
<dbReference type="InterPro" id="IPR001387">
    <property type="entry name" value="Cro/C1-type_HTH"/>
</dbReference>
<dbReference type="GO" id="GO:0003700">
    <property type="term" value="F:DNA-binding transcription factor activity"/>
    <property type="evidence" value="ECO:0007669"/>
    <property type="project" value="TreeGrafter"/>
</dbReference>
<dbReference type="PANTHER" id="PTHR30146">
    <property type="entry name" value="LACI-RELATED TRANSCRIPTIONAL REPRESSOR"/>
    <property type="match status" value="1"/>
</dbReference>
<accession>A0A4U8Q4E9</accession>
<evidence type="ECO:0000256" key="2">
    <source>
        <dbReference type="ARBA" id="ARBA00023015"/>
    </source>
</evidence>
<dbReference type="PANTHER" id="PTHR30146:SF148">
    <property type="entry name" value="HTH-TYPE TRANSCRIPTIONAL REPRESSOR PURR-RELATED"/>
    <property type="match status" value="1"/>
</dbReference>
<feature type="domain" description="HTH lacI-type" evidence="5">
    <location>
        <begin position="2"/>
        <end position="56"/>
    </location>
</feature>
<dbReference type="InterPro" id="IPR010982">
    <property type="entry name" value="Lambda_DNA-bd_dom_sf"/>
</dbReference>
<dbReference type="PROSITE" id="PS50932">
    <property type="entry name" value="HTH_LACI_2"/>
    <property type="match status" value="1"/>
</dbReference>
<dbReference type="GO" id="GO:0000976">
    <property type="term" value="F:transcription cis-regulatory region binding"/>
    <property type="evidence" value="ECO:0007669"/>
    <property type="project" value="TreeGrafter"/>
</dbReference>
<dbReference type="PROSITE" id="PS50943">
    <property type="entry name" value="HTH_CROC1"/>
    <property type="match status" value="1"/>
</dbReference>
<gene>
    <name evidence="7" type="primary">rbsR_5</name>
    <name evidence="7" type="ORF">DSM106044_03483</name>
</gene>
<feature type="domain" description="HTH cro/C1-type" evidence="6">
    <location>
        <begin position="3"/>
        <end position="50"/>
    </location>
</feature>
<proteinExistence type="predicted"/>
<keyword evidence="8" id="KW-1185">Reference proteome</keyword>
<dbReference type="CDD" id="cd01392">
    <property type="entry name" value="HTH_LacI"/>
    <property type="match status" value="1"/>
</dbReference>
<dbReference type="AlphaFoldDB" id="A0A4U8Q4E9"/>
<dbReference type="Pfam" id="PF13407">
    <property type="entry name" value="Peripla_BP_4"/>
    <property type="match status" value="1"/>
</dbReference>
<keyword evidence="3" id="KW-0238">DNA-binding</keyword>
<dbReference type="SUPFAM" id="SSF53822">
    <property type="entry name" value="Periplasmic binding protein-like I"/>
    <property type="match status" value="2"/>
</dbReference>
<dbReference type="PROSITE" id="PS00356">
    <property type="entry name" value="HTH_LACI_1"/>
    <property type="match status" value="1"/>
</dbReference>
<evidence type="ECO:0000256" key="1">
    <source>
        <dbReference type="ARBA" id="ARBA00022491"/>
    </source>
</evidence>
<dbReference type="Gene3D" id="3.40.50.2300">
    <property type="match status" value="4"/>
</dbReference>
<dbReference type="InterPro" id="IPR025997">
    <property type="entry name" value="SBP_2_dom"/>
</dbReference>
<sequence>MATITDIAKMAGVSTSTVSHVVNKTRFVSPELVERVEKAIQELDHPPNFVIKKNKSLTQSATDTKYILFLKSNRKSNFQQQIEIQAEALLKQTLYTLLSFEYSYDPNRLDIINRYLTNAPEAAGAIVFPDEEETIQESFLNHVNFPVVILGRELENYKADTIVSDSFDGGYKATRHLIKNGHEQIAYLGSSQDRSPKRLMGFMQALQEYGIEANPKYIVTNLHNSQDVYNVLNQLFTGYDAPTAILAANYSILLPLLHYMDSHNISCPNDVSLVVFNEFDWAALHNPPLTTVEQNTAEIANLAVSALIERINSPTLLPYRKIVIPSKLNVRDSTCGIGRGPFGEKAETIESLALTPSEEQTLREKNYTAAISFHYAGKAWMELHQKGIRDIFDNLGISIIAITDAHFNPELQCRQLESLKLLEPDILIAIPTDNEKTAHAFQNIPHSSSRLILITNVPDGLTPDDYVCCVSVNEHSHGRNMGHGLGEYMQKHGLTKLAFIKHGANFYATNQRDRAAEQVITEEYPDLQVCGTIAFCSEEDVFKQTLDLVKRHPEIEALYVSWEGPAMEAMAALTQMERTDIAIVTGDLDYSIAQNLAKGGMIKMISAQCSYEQGQAIAMAAANALLHKKTPSFIGIEPIVVTPENLLKSWKKVFKAEPSSALKLALKENPNYIFSKE</sequence>
<organism evidence="7 8">
    <name type="scientific">Robinsoniella peoriensis</name>
    <dbReference type="NCBI Taxonomy" id="180332"/>
    <lineage>
        <taxon>Bacteria</taxon>
        <taxon>Bacillati</taxon>
        <taxon>Bacillota</taxon>
        <taxon>Clostridia</taxon>
        <taxon>Lachnospirales</taxon>
        <taxon>Lachnospiraceae</taxon>
        <taxon>Robinsoniella</taxon>
    </lineage>
</organism>